<evidence type="ECO:0000256" key="4">
    <source>
        <dbReference type="ARBA" id="ARBA00022989"/>
    </source>
</evidence>
<dbReference type="InterPro" id="IPR019594">
    <property type="entry name" value="Glu/Gly-bd"/>
</dbReference>
<keyword evidence="12" id="KW-0732">Signal</keyword>
<keyword evidence="7 14" id="KW-0675">Receptor</keyword>
<keyword evidence="8" id="KW-0325">Glycoprotein</keyword>
<dbReference type="PANTHER" id="PTHR18966">
    <property type="entry name" value="IONOTROPIC GLUTAMATE RECEPTOR"/>
    <property type="match status" value="1"/>
</dbReference>
<keyword evidence="2" id="KW-0813">Transport</keyword>
<evidence type="ECO:0000256" key="1">
    <source>
        <dbReference type="ARBA" id="ARBA00004141"/>
    </source>
</evidence>
<dbReference type="Gene3D" id="1.10.287.70">
    <property type="match status" value="1"/>
</dbReference>
<evidence type="ECO:0000256" key="5">
    <source>
        <dbReference type="ARBA" id="ARBA00023065"/>
    </source>
</evidence>
<dbReference type="Pfam" id="PF10613">
    <property type="entry name" value="Lig_chan-Glu_bd"/>
    <property type="match status" value="1"/>
</dbReference>
<gene>
    <name evidence="14" type="ORF">POM88_009713</name>
</gene>
<feature type="transmembrane region" description="Helical" evidence="11">
    <location>
        <begin position="440"/>
        <end position="461"/>
    </location>
</feature>
<feature type="transmembrane region" description="Helical" evidence="11">
    <location>
        <begin position="268"/>
        <end position="285"/>
    </location>
</feature>
<feature type="domain" description="Ionotropic glutamate receptor C-terminal" evidence="13">
    <location>
        <begin position="83"/>
        <end position="424"/>
    </location>
</feature>
<evidence type="ECO:0000256" key="11">
    <source>
        <dbReference type="SAM" id="Phobius"/>
    </source>
</evidence>
<reference evidence="14" key="2">
    <citation type="submission" date="2023-05" db="EMBL/GenBank/DDBJ databases">
        <authorList>
            <person name="Schelkunov M.I."/>
        </authorList>
    </citation>
    <scope>NUCLEOTIDE SEQUENCE</scope>
    <source>
        <strain evidence="14">Hsosn_3</strain>
        <tissue evidence="14">Leaf</tissue>
    </source>
</reference>
<dbReference type="Proteomes" id="UP001237642">
    <property type="component" value="Unassembled WGS sequence"/>
</dbReference>
<name>A0AAD8JCC0_9APIA</name>
<reference evidence="14" key="1">
    <citation type="submission" date="2023-02" db="EMBL/GenBank/DDBJ databases">
        <title>Genome of toxic invasive species Heracleum sosnowskyi carries increased number of genes despite the absence of recent whole-genome duplications.</title>
        <authorList>
            <person name="Schelkunov M."/>
            <person name="Shtratnikova V."/>
            <person name="Makarenko M."/>
            <person name="Klepikova A."/>
            <person name="Omelchenko D."/>
            <person name="Novikova G."/>
            <person name="Obukhova E."/>
            <person name="Bogdanov V."/>
            <person name="Penin A."/>
            <person name="Logacheva M."/>
        </authorList>
    </citation>
    <scope>NUCLEOTIDE SEQUENCE</scope>
    <source>
        <strain evidence="14">Hsosn_3</strain>
        <tissue evidence="14">Leaf</tissue>
    </source>
</reference>
<dbReference type="InterPro" id="IPR015683">
    <property type="entry name" value="Ionotropic_Glu_rcpt"/>
</dbReference>
<dbReference type="InterPro" id="IPR001320">
    <property type="entry name" value="Iontro_rcpt_C"/>
</dbReference>
<dbReference type="Pfam" id="PF00060">
    <property type="entry name" value="Lig_chan"/>
    <property type="match status" value="1"/>
</dbReference>
<feature type="chain" id="PRO_5042137179" evidence="12">
    <location>
        <begin position="24"/>
        <end position="519"/>
    </location>
</feature>
<dbReference type="CDD" id="cd13686">
    <property type="entry name" value="GluR_Plant"/>
    <property type="match status" value="1"/>
</dbReference>
<evidence type="ECO:0000256" key="7">
    <source>
        <dbReference type="ARBA" id="ARBA00023170"/>
    </source>
</evidence>
<dbReference type="SUPFAM" id="SSF53850">
    <property type="entry name" value="Periplasmic binding protein-like II"/>
    <property type="match status" value="1"/>
</dbReference>
<evidence type="ECO:0000259" key="13">
    <source>
        <dbReference type="SMART" id="SM00079"/>
    </source>
</evidence>
<proteinExistence type="predicted"/>
<dbReference type="AlphaFoldDB" id="A0AAD8JCC0"/>
<dbReference type="Gene3D" id="3.40.190.10">
    <property type="entry name" value="Periplasmic binding protein-like II"/>
    <property type="match status" value="2"/>
</dbReference>
<comment type="caution">
    <text evidence="14">The sequence shown here is derived from an EMBL/GenBank/DDBJ whole genome shotgun (WGS) entry which is preliminary data.</text>
</comment>
<evidence type="ECO:0000256" key="12">
    <source>
        <dbReference type="SAM" id="SignalP"/>
    </source>
</evidence>
<keyword evidence="10" id="KW-0407">Ion channel</keyword>
<evidence type="ECO:0000256" key="10">
    <source>
        <dbReference type="ARBA" id="ARBA00023303"/>
    </source>
</evidence>
<evidence type="ECO:0000313" key="15">
    <source>
        <dbReference type="Proteomes" id="UP001237642"/>
    </source>
</evidence>
<dbReference type="GO" id="GO:0016020">
    <property type="term" value="C:membrane"/>
    <property type="evidence" value="ECO:0007669"/>
    <property type="project" value="UniProtKB-SubCell"/>
</dbReference>
<dbReference type="SMART" id="SM00079">
    <property type="entry name" value="PBPe"/>
    <property type="match status" value="1"/>
</dbReference>
<dbReference type="EMBL" id="JAUIZM010000002">
    <property type="protein sequence ID" value="KAK1399850.1"/>
    <property type="molecule type" value="Genomic_DNA"/>
</dbReference>
<keyword evidence="4 11" id="KW-1133">Transmembrane helix</keyword>
<dbReference type="FunFam" id="3.40.190.10:FF:000054">
    <property type="entry name" value="Glutamate receptor"/>
    <property type="match status" value="1"/>
</dbReference>
<feature type="signal peptide" evidence="12">
    <location>
        <begin position="1"/>
        <end position="23"/>
    </location>
</feature>
<evidence type="ECO:0000256" key="3">
    <source>
        <dbReference type="ARBA" id="ARBA00022692"/>
    </source>
</evidence>
<sequence>MGFSNAYLQLLLTSTIFLLFVSAKNETRITLDSNNQIVVNGCLILDFNSSIDCMANSCTSMPISDFYPKRSHYTARNYEKVQKLRVGVPKKIGFTEFVNVSVQEINGSKTYDVTGFSIDVFKAALELLPVKHELEFFPFINASGGSNGTYDDLVSKLNGSETPAYDAVVGDITIRAHREETVDFSLPYSESGVVMVVNAETDKLKNMWIFLKPLSWDLWLTIVLAAIFIALVVRLLERRLDHQQHLGMLVLFPLAALAFPERNMVGNNWARFVLVVWLFMAYIILQSYTANLSSILTVSQLRPSADNPACAGYQKDTFVEEILIKKRNIKQRFAYTTMEEYDRALSKGCKNGGVDAIFDEIPYIKLFLHKYGSKYVVAGPTYSTGGFGFAFPTGSDLVKPISKAILDVMENGTIQEIEKRYFGAGYISPNQDKDISASSLTSYSFVGLFTVAAFLTLLAVVCSECSFAISRYRNQNVASISRVHSIESTHDVSSVSDSQDFKEVVILGPEAEIDEQQVL</sequence>
<keyword evidence="15" id="KW-1185">Reference proteome</keyword>
<evidence type="ECO:0000256" key="9">
    <source>
        <dbReference type="ARBA" id="ARBA00023286"/>
    </source>
</evidence>
<keyword evidence="3 11" id="KW-0812">Transmembrane</keyword>
<feature type="transmembrane region" description="Helical" evidence="11">
    <location>
        <begin position="214"/>
        <end position="233"/>
    </location>
</feature>
<evidence type="ECO:0000313" key="14">
    <source>
        <dbReference type="EMBL" id="KAK1399850.1"/>
    </source>
</evidence>
<keyword evidence="6 11" id="KW-0472">Membrane</keyword>
<protein>
    <submittedName>
        <fullName evidence="14">Glutamate receptor 2.5-like</fullName>
    </submittedName>
</protein>
<organism evidence="14 15">
    <name type="scientific">Heracleum sosnowskyi</name>
    <dbReference type="NCBI Taxonomy" id="360622"/>
    <lineage>
        <taxon>Eukaryota</taxon>
        <taxon>Viridiplantae</taxon>
        <taxon>Streptophyta</taxon>
        <taxon>Embryophyta</taxon>
        <taxon>Tracheophyta</taxon>
        <taxon>Spermatophyta</taxon>
        <taxon>Magnoliopsida</taxon>
        <taxon>eudicotyledons</taxon>
        <taxon>Gunneridae</taxon>
        <taxon>Pentapetalae</taxon>
        <taxon>asterids</taxon>
        <taxon>campanulids</taxon>
        <taxon>Apiales</taxon>
        <taxon>Apiaceae</taxon>
        <taxon>Apioideae</taxon>
        <taxon>apioid superclade</taxon>
        <taxon>Tordylieae</taxon>
        <taxon>Tordyliinae</taxon>
        <taxon>Heracleum</taxon>
    </lineage>
</organism>
<keyword evidence="5" id="KW-0406">Ion transport</keyword>
<comment type="subcellular location">
    <subcellularLocation>
        <location evidence="1">Membrane</location>
        <topology evidence="1">Multi-pass membrane protein</topology>
    </subcellularLocation>
</comment>
<evidence type="ECO:0000256" key="6">
    <source>
        <dbReference type="ARBA" id="ARBA00023136"/>
    </source>
</evidence>
<evidence type="ECO:0000256" key="2">
    <source>
        <dbReference type="ARBA" id="ARBA00022448"/>
    </source>
</evidence>
<accession>A0AAD8JCC0</accession>
<evidence type="ECO:0000256" key="8">
    <source>
        <dbReference type="ARBA" id="ARBA00023180"/>
    </source>
</evidence>
<keyword evidence="9" id="KW-1071">Ligand-gated ion channel</keyword>
<dbReference type="GO" id="GO:0015276">
    <property type="term" value="F:ligand-gated monoatomic ion channel activity"/>
    <property type="evidence" value="ECO:0007669"/>
    <property type="project" value="InterPro"/>
</dbReference>